<evidence type="ECO:0000313" key="2">
    <source>
        <dbReference type="Proteomes" id="UP000004750"/>
    </source>
</evidence>
<reference evidence="1 2" key="1">
    <citation type="submission" date="2011-08" db="EMBL/GenBank/DDBJ databases">
        <authorList>
            <person name="Weinstock G."/>
            <person name="Sodergren E."/>
            <person name="Clifton S."/>
            <person name="Fulton L."/>
            <person name="Fulton B."/>
            <person name="Courtney L."/>
            <person name="Fronick C."/>
            <person name="Harrison M."/>
            <person name="Strong C."/>
            <person name="Farmer C."/>
            <person name="Delahaunty K."/>
            <person name="Markovic C."/>
            <person name="Hall O."/>
            <person name="Minx P."/>
            <person name="Tomlinson C."/>
            <person name="Mitreva M."/>
            <person name="Hou S."/>
            <person name="Chen J."/>
            <person name="Wollam A."/>
            <person name="Pepin K.H."/>
            <person name="Johnson M."/>
            <person name="Bhonagiri V."/>
            <person name="Zhang X."/>
            <person name="Suruliraj S."/>
            <person name="Warren W."/>
            <person name="Chinwalla A."/>
            <person name="Mardis E.R."/>
            <person name="Wilson R.K."/>
        </authorList>
    </citation>
    <scope>NUCLEOTIDE SEQUENCE [LARGE SCALE GENOMIC DNA]</scope>
    <source>
        <strain evidence="1 2">F0432</strain>
    </source>
</reference>
<proteinExistence type="predicted"/>
<accession>G9ZDU5</accession>
<name>G9ZDU5_9GAMM</name>
<dbReference type="AlphaFoldDB" id="G9ZDU5"/>
<sequence length="56" mass="6255">MTPLGGRRAGFSPPQSLLFVFMMRTEVRLHNKPVLTLLGRPSINAACRGIYKNGRQ</sequence>
<dbReference type="Proteomes" id="UP000004750">
    <property type="component" value="Unassembled WGS sequence"/>
</dbReference>
<dbReference type="STRING" id="797473.HMPREF9080_00929"/>
<organism evidence="1 2">
    <name type="scientific">Cardiobacterium valvarum F0432</name>
    <dbReference type="NCBI Taxonomy" id="797473"/>
    <lineage>
        <taxon>Bacteria</taxon>
        <taxon>Pseudomonadati</taxon>
        <taxon>Pseudomonadota</taxon>
        <taxon>Gammaproteobacteria</taxon>
        <taxon>Cardiobacteriales</taxon>
        <taxon>Cardiobacteriaceae</taxon>
        <taxon>Cardiobacterium</taxon>
    </lineage>
</organism>
<comment type="caution">
    <text evidence="1">The sequence shown here is derived from an EMBL/GenBank/DDBJ whole genome shotgun (WGS) entry which is preliminary data.</text>
</comment>
<dbReference type="HOGENOM" id="CLU_3005687_0_0_6"/>
<evidence type="ECO:0000313" key="1">
    <source>
        <dbReference type="EMBL" id="EHM55125.1"/>
    </source>
</evidence>
<dbReference type="EMBL" id="AGCM01000047">
    <property type="protein sequence ID" value="EHM55125.1"/>
    <property type="molecule type" value="Genomic_DNA"/>
</dbReference>
<protein>
    <submittedName>
        <fullName evidence="1">Uncharacterized protein</fullName>
    </submittedName>
</protein>
<gene>
    <name evidence="1" type="ORF">HMPREF9080_00929</name>
</gene>